<gene>
    <name evidence="2" type="ORF">NX801_26850</name>
</gene>
<comment type="caution">
    <text evidence="2">The sequence shown here is derived from an EMBL/GenBank/DDBJ whole genome shotgun (WGS) entry which is preliminary data.</text>
</comment>
<sequence length="323" mass="35306">MTEEPVYDRAEPSGAVRLVEYHLGVLGLAPVYELRGDGLRHRVLPEGKGWCHAVAVSEAAWPVDAELCVAVRWVPDEAYRRDPATGRVPLGAVAHWSERLMATVAALEAAGFLAEPAGRPQTPYHHPGADLLVYRMRPGDGTDRPPVRAWAPAEPARPNHVKPVFTAGDESPEREVERLLRSEGLSRSSPDRNARFEGANSCLLRPAPAVEWPPDAAVCTAIRWDPEPGYRRRPDGTVPESAGGHWDRCTALVTRVLRAAGYEVRRPRRPWCPERDDCVVLLAHRTIAPGTPVPPEALAGAGWPAALPPPSWPPTGRPSCWAM</sequence>
<dbReference type="EMBL" id="JANUGQ010000032">
    <property type="protein sequence ID" value="MCS0639196.1"/>
    <property type="molecule type" value="Genomic_DNA"/>
</dbReference>
<keyword evidence="3" id="KW-1185">Reference proteome</keyword>
<evidence type="ECO:0000313" key="3">
    <source>
        <dbReference type="Proteomes" id="UP001431313"/>
    </source>
</evidence>
<feature type="region of interest" description="Disordered" evidence="1">
    <location>
        <begin position="151"/>
        <end position="172"/>
    </location>
</feature>
<dbReference type="RefSeq" id="WP_258790529.1">
    <property type="nucleotide sequence ID" value="NZ_JANUGQ010000032.1"/>
</dbReference>
<reference evidence="2" key="1">
    <citation type="submission" date="2022-08" db="EMBL/GenBank/DDBJ databases">
        <authorList>
            <person name="Somphong A."/>
            <person name="Phongsopitanun W."/>
        </authorList>
    </citation>
    <scope>NUCLEOTIDE SEQUENCE</scope>
    <source>
        <strain evidence="2">LP05-1</strain>
    </source>
</reference>
<protein>
    <recommendedName>
        <fullName evidence="4">LigA protein</fullName>
    </recommendedName>
</protein>
<evidence type="ECO:0000256" key="1">
    <source>
        <dbReference type="SAM" id="MobiDB-lite"/>
    </source>
</evidence>
<organism evidence="2 3">
    <name type="scientific">Streptomyces pyxinae</name>
    <dbReference type="NCBI Taxonomy" id="2970734"/>
    <lineage>
        <taxon>Bacteria</taxon>
        <taxon>Bacillati</taxon>
        <taxon>Actinomycetota</taxon>
        <taxon>Actinomycetes</taxon>
        <taxon>Kitasatosporales</taxon>
        <taxon>Streptomycetaceae</taxon>
        <taxon>Streptomyces</taxon>
    </lineage>
</organism>
<dbReference type="Proteomes" id="UP001431313">
    <property type="component" value="Unassembled WGS sequence"/>
</dbReference>
<name>A0ABT2CR77_9ACTN</name>
<proteinExistence type="predicted"/>
<evidence type="ECO:0000313" key="2">
    <source>
        <dbReference type="EMBL" id="MCS0639196.1"/>
    </source>
</evidence>
<evidence type="ECO:0008006" key="4">
    <source>
        <dbReference type="Google" id="ProtNLM"/>
    </source>
</evidence>
<accession>A0ABT2CR77</accession>